<name>A0A2J8R5P3_PONAB</name>
<sequence length="51" mass="5570">MASQNAVFSQEGNMEEKEMNDGSQMVRSQMWRSVCSPLDLGKAMTGGCKAL</sequence>
<organism evidence="2">
    <name type="scientific">Pongo abelii</name>
    <name type="common">Sumatran orangutan</name>
    <name type="synonym">Pongo pygmaeus abelii</name>
    <dbReference type="NCBI Taxonomy" id="9601"/>
    <lineage>
        <taxon>Eukaryota</taxon>
        <taxon>Metazoa</taxon>
        <taxon>Chordata</taxon>
        <taxon>Craniata</taxon>
        <taxon>Vertebrata</taxon>
        <taxon>Euteleostomi</taxon>
        <taxon>Mammalia</taxon>
        <taxon>Eutheria</taxon>
        <taxon>Euarchontoglires</taxon>
        <taxon>Primates</taxon>
        <taxon>Haplorrhini</taxon>
        <taxon>Catarrhini</taxon>
        <taxon>Hominidae</taxon>
        <taxon>Pongo</taxon>
    </lineage>
</organism>
<feature type="region of interest" description="Disordered" evidence="1">
    <location>
        <begin position="1"/>
        <end position="25"/>
    </location>
</feature>
<feature type="compositionally biased region" description="Polar residues" evidence="1">
    <location>
        <begin position="1"/>
        <end position="12"/>
    </location>
</feature>
<protein>
    <submittedName>
        <fullName evidence="2">ZNF713 isoform 5</fullName>
    </submittedName>
</protein>
<dbReference type="AlphaFoldDB" id="A0A2J8R5P3"/>
<reference evidence="2" key="1">
    <citation type="submission" date="2017-12" db="EMBL/GenBank/DDBJ databases">
        <title>High-resolution comparative analysis of great ape genomes.</title>
        <authorList>
            <person name="Pollen A."/>
            <person name="Hastie A."/>
            <person name="Hormozdiari F."/>
            <person name="Dougherty M."/>
            <person name="Liu R."/>
            <person name="Chaisson M."/>
            <person name="Hoppe E."/>
            <person name="Hill C."/>
            <person name="Pang A."/>
            <person name="Hillier L."/>
            <person name="Baker C."/>
            <person name="Armstrong J."/>
            <person name="Shendure J."/>
            <person name="Paten B."/>
            <person name="Wilson R."/>
            <person name="Chao H."/>
            <person name="Schneider V."/>
            <person name="Ventura M."/>
            <person name="Kronenberg Z."/>
            <person name="Murali S."/>
            <person name="Gordon D."/>
            <person name="Cantsilieris S."/>
            <person name="Munson K."/>
            <person name="Nelson B."/>
            <person name="Raja A."/>
            <person name="Underwood J."/>
            <person name="Diekhans M."/>
            <person name="Fiddes I."/>
            <person name="Haussler D."/>
            <person name="Eichler E."/>
        </authorList>
    </citation>
    <scope>NUCLEOTIDE SEQUENCE [LARGE SCALE GENOMIC DNA]</scope>
    <source>
        <strain evidence="2">Susie</strain>
    </source>
</reference>
<accession>A0A2J8R5P3</accession>
<evidence type="ECO:0000313" key="2">
    <source>
        <dbReference type="EMBL" id="PNJ03819.1"/>
    </source>
</evidence>
<evidence type="ECO:0000256" key="1">
    <source>
        <dbReference type="SAM" id="MobiDB-lite"/>
    </source>
</evidence>
<proteinExistence type="predicted"/>
<comment type="caution">
    <text evidence="2">The sequence shown here is derived from an EMBL/GenBank/DDBJ whole genome shotgun (WGS) entry which is preliminary data.</text>
</comment>
<gene>
    <name evidence="2" type="ORF">CR201_G0053708</name>
</gene>
<dbReference type="EMBL" id="NDHI03003752">
    <property type="protein sequence ID" value="PNJ03819.1"/>
    <property type="molecule type" value="Genomic_DNA"/>
</dbReference>